<dbReference type="AlphaFoldDB" id="R9UPN4"/>
<reference evidence="2 3" key="1">
    <citation type="submission" date="2013-06" db="EMBL/GenBank/DDBJ databases">
        <title>Complete genome sequence of Paenibacillus mucilaginosus K02.</title>
        <authorList>
            <person name="Xiao B."/>
            <person name="Sun L."/>
            <person name="Xiao L."/>
            <person name="Lian B."/>
        </authorList>
    </citation>
    <scope>NUCLEOTIDE SEQUENCE [LARGE SCALE GENOMIC DNA]</scope>
    <source>
        <strain evidence="2 3">K02</strain>
    </source>
</reference>
<dbReference type="EMBL" id="CP003422">
    <property type="protein sequence ID" value="AGN70797.1"/>
    <property type="molecule type" value="Genomic_DNA"/>
</dbReference>
<dbReference type="KEGG" id="pmw:B2K_40205"/>
<dbReference type="HOGENOM" id="CLU_3171080_0_0_9"/>
<dbReference type="Proteomes" id="UP000007392">
    <property type="component" value="Chromosome"/>
</dbReference>
<protein>
    <submittedName>
        <fullName evidence="2">Uncharacterized protein</fullName>
    </submittedName>
</protein>
<evidence type="ECO:0000313" key="2">
    <source>
        <dbReference type="EMBL" id="AGN70797.1"/>
    </source>
</evidence>
<feature type="region of interest" description="Disordered" evidence="1">
    <location>
        <begin position="1"/>
        <end position="21"/>
    </location>
</feature>
<organism evidence="2 3">
    <name type="scientific">Paenibacillus mucilaginosus K02</name>
    <dbReference type="NCBI Taxonomy" id="997761"/>
    <lineage>
        <taxon>Bacteria</taxon>
        <taxon>Bacillati</taxon>
        <taxon>Bacillota</taxon>
        <taxon>Bacilli</taxon>
        <taxon>Bacillales</taxon>
        <taxon>Paenibacillaceae</taxon>
        <taxon>Paenibacillus</taxon>
    </lineage>
</organism>
<gene>
    <name evidence="2" type="ORF">B2K_40205</name>
</gene>
<accession>R9UPN4</accession>
<evidence type="ECO:0000313" key="3">
    <source>
        <dbReference type="Proteomes" id="UP000007392"/>
    </source>
</evidence>
<name>R9UPN4_9BACL</name>
<sequence>MLKFECMGEPGQGAAGQCPSAPFESAASDLLEQPHAGLGLGMLPEAA</sequence>
<evidence type="ECO:0000256" key="1">
    <source>
        <dbReference type="SAM" id="MobiDB-lite"/>
    </source>
</evidence>
<proteinExistence type="predicted"/>